<name>A0A248LG03_9NEIS</name>
<dbReference type="GO" id="GO:0032196">
    <property type="term" value="P:transposition"/>
    <property type="evidence" value="ECO:0007669"/>
    <property type="project" value="UniProtKB-KW"/>
</dbReference>
<dbReference type="PANTHER" id="PTHR35004:SF7">
    <property type="entry name" value="INTEGRASE PROTEIN"/>
    <property type="match status" value="1"/>
</dbReference>
<keyword evidence="3" id="KW-0238">DNA-binding</keyword>
<evidence type="ECO:0000256" key="2">
    <source>
        <dbReference type="ARBA" id="ARBA00022578"/>
    </source>
</evidence>
<dbReference type="GO" id="GO:0003677">
    <property type="term" value="F:DNA binding"/>
    <property type="evidence" value="ECO:0007669"/>
    <property type="project" value="UniProtKB-KW"/>
</dbReference>
<dbReference type="PROSITE" id="PS50531">
    <property type="entry name" value="HTH_IS21"/>
    <property type="match status" value="1"/>
</dbReference>
<accession>A0A248LG03</accession>
<keyword evidence="4" id="KW-0233">DNA recombination</keyword>
<dbReference type="OrthoDB" id="8596195at2"/>
<gene>
    <name evidence="6" type="ORF">LHGZ1_0909</name>
</gene>
<dbReference type="EMBL" id="CP022115">
    <property type="protein sequence ID" value="ASJ23740.1"/>
    <property type="molecule type" value="Genomic_DNA"/>
</dbReference>
<dbReference type="RefSeq" id="WP_088860259.1">
    <property type="nucleotide sequence ID" value="NZ_CP022115.1"/>
</dbReference>
<comment type="similarity">
    <text evidence="1">Belongs to the transposase IS21/IS408/IS1162 family.</text>
</comment>
<dbReference type="Pfam" id="PF22483">
    <property type="entry name" value="Mu-transpos_C_2"/>
    <property type="match status" value="1"/>
</dbReference>
<feature type="domain" description="HTH IS21-type" evidence="5">
    <location>
        <begin position="3"/>
        <end position="67"/>
    </location>
</feature>
<protein>
    <submittedName>
        <fullName evidence="6">Integrase catalytic subunit</fullName>
    </submittedName>
</protein>
<evidence type="ECO:0000313" key="6">
    <source>
        <dbReference type="EMBL" id="ASJ23740.1"/>
    </source>
</evidence>
<evidence type="ECO:0000256" key="1">
    <source>
        <dbReference type="ARBA" id="ARBA00009277"/>
    </source>
</evidence>
<sequence>MQTLSKLRRMVLRDKVSVREAARRLRISRNTAAKWLAEPQMVEPTYPQRQSAPSVIDPYREQLASWLKTDSYRGKRERRSVRAYFEAIRAMGFKGSKSLVYNFCSAWRQAQENAPRNAGFVPLSFELGEAFQFDWSCEYVVIGGLRKRLEVAHTKLAASRAFVLVAYFTQSHEMLFDAHTQAFAVFGGVPRRGIYDNMRTAVDKMGRGKERSVNARFESMTGHYLFEAEFCNRAAGWEKGRVEKNVQDRRRHIWREAAEKRWASLAELNAWLLQACQASWSDLTHPDWPELTVADVWQDERACLMALPKAFDGYVEQPARVTSTSLIHFQRNRYSVPCEWVNTVVSLRAYPDILRVVGGHGEIVDLVRSFERDQTFYDWRHYIALIERKPGALRNGAPFKTMPEALQELQRQLLKNAGGDRVMAQVLSAIPLHGLGTVVQAIQIALDGGRVSVEHVMNTLGRLKDAAQPTVALQVDTPLALHRPPQANVSRYDSLRAVEVSHVQ</sequence>
<dbReference type="NCBIfam" id="NF033546">
    <property type="entry name" value="transpos_IS21"/>
    <property type="match status" value="1"/>
</dbReference>
<evidence type="ECO:0000256" key="4">
    <source>
        <dbReference type="ARBA" id="ARBA00023172"/>
    </source>
</evidence>
<keyword evidence="2" id="KW-0815">Transposition</keyword>
<organism evidence="6 7">
    <name type="scientific">Laribacter hongkongensis</name>
    <dbReference type="NCBI Taxonomy" id="168471"/>
    <lineage>
        <taxon>Bacteria</taxon>
        <taxon>Pseudomonadati</taxon>
        <taxon>Pseudomonadota</taxon>
        <taxon>Betaproteobacteria</taxon>
        <taxon>Neisseriales</taxon>
        <taxon>Aquaspirillaceae</taxon>
        <taxon>Laribacter</taxon>
    </lineage>
</organism>
<evidence type="ECO:0000313" key="7">
    <source>
        <dbReference type="Proteomes" id="UP000197424"/>
    </source>
</evidence>
<evidence type="ECO:0000256" key="3">
    <source>
        <dbReference type="ARBA" id="ARBA00023125"/>
    </source>
</evidence>
<proteinExistence type="inferred from homology"/>
<dbReference type="InterPro" id="IPR017894">
    <property type="entry name" value="HTH_IS21_transposase_type"/>
</dbReference>
<dbReference type="PANTHER" id="PTHR35004">
    <property type="entry name" value="TRANSPOSASE RV3428C-RELATED"/>
    <property type="match status" value="1"/>
</dbReference>
<dbReference type="GO" id="GO:0006310">
    <property type="term" value="P:DNA recombination"/>
    <property type="evidence" value="ECO:0007669"/>
    <property type="project" value="UniProtKB-KW"/>
</dbReference>
<dbReference type="InterPro" id="IPR054353">
    <property type="entry name" value="IstA-like_C"/>
</dbReference>
<dbReference type="AlphaFoldDB" id="A0A248LG03"/>
<dbReference type="Proteomes" id="UP000197424">
    <property type="component" value="Chromosome"/>
</dbReference>
<evidence type="ECO:0000259" key="5">
    <source>
        <dbReference type="PROSITE" id="PS50531"/>
    </source>
</evidence>
<reference evidence="7" key="1">
    <citation type="submission" date="2017-06" db="EMBL/GenBank/DDBJ databases">
        <title>Whole genome sequence of Laribacter hongkongensis LHGZ1.</title>
        <authorList>
            <person name="Chen D."/>
            <person name="Wu H."/>
            <person name="Chen J."/>
        </authorList>
    </citation>
    <scope>NUCLEOTIDE SEQUENCE [LARGE SCALE GENOMIC DNA]</scope>
    <source>
        <strain evidence="7">LHGZ1</strain>
    </source>
</reference>